<evidence type="ECO:0000313" key="2">
    <source>
        <dbReference type="EMBL" id="TCN81494.1"/>
    </source>
</evidence>
<proteinExistence type="predicted"/>
<dbReference type="Proteomes" id="UP000294832">
    <property type="component" value="Unassembled WGS sequence"/>
</dbReference>
<gene>
    <name evidence="2" type="ORF">EDC91_1236</name>
</gene>
<name>A0A4V2RRX2_9GAMM</name>
<dbReference type="GO" id="GO:0046677">
    <property type="term" value="P:response to antibiotic"/>
    <property type="evidence" value="ECO:0007669"/>
    <property type="project" value="InterPro"/>
</dbReference>
<keyword evidence="3" id="KW-1185">Reference proteome</keyword>
<dbReference type="RefSeq" id="WP_133039728.1">
    <property type="nucleotide sequence ID" value="NZ_SLWF01000023.1"/>
</dbReference>
<protein>
    <submittedName>
        <fullName evidence="2">Erythromycin esterase</fullName>
    </submittedName>
</protein>
<keyword evidence="1" id="KW-0732">Signal</keyword>
<dbReference type="AlphaFoldDB" id="A0A4V2RRX2"/>
<organism evidence="2 3">
    <name type="scientific">Shewanella fodinae</name>
    <dbReference type="NCBI Taxonomy" id="552357"/>
    <lineage>
        <taxon>Bacteria</taxon>
        <taxon>Pseudomonadati</taxon>
        <taxon>Pseudomonadota</taxon>
        <taxon>Gammaproteobacteria</taxon>
        <taxon>Alteromonadales</taxon>
        <taxon>Shewanellaceae</taxon>
        <taxon>Shewanella</taxon>
    </lineage>
</organism>
<feature type="chain" id="PRO_5020637874" evidence="1">
    <location>
        <begin position="22"/>
        <end position="264"/>
    </location>
</feature>
<feature type="signal peptide" evidence="1">
    <location>
        <begin position="1"/>
        <end position="21"/>
    </location>
</feature>
<accession>A0A4V2RRX2</accession>
<dbReference type="PROSITE" id="PS51257">
    <property type="entry name" value="PROKAR_LIPOPROTEIN"/>
    <property type="match status" value="1"/>
</dbReference>
<sequence>MRYSPTLALPWLLCGAPTALACNPLPPAVTDAVLQHQMVMVGEYHGTNEAPQAFYDLVCTALAAKPQAITVALELNAIKGITLTDKNSLQQWLTADKEWLGPHDGRSSKAMYQLLEKLVEARQTYPQLSILLFNSHADARDEAMAQNIMADYHGQKLLTYSGDTHAKQTPGTAWDANATLMGQVLKQHYPAQIYSIKLRYAGGTAWAWEDTIGVQKVSVTREPAPFTSQISANADFNLLWNIGPVTASYPYLATAAEQQNSVSH</sequence>
<dbReference type="OrthoDB" id="1409169at2"/>
<evidence type="ECO:0000256" key="1">
    <source>
        <dbReference type="SAM" id="SignalP"/>
    </source>
</evidence>
<dbReference type="SUPFAM" id="SSF159501">
    <property type="entry name" value="EreA/ChaN-like"/>
    <property type="match status" value="1"/>
</dbReference>
<comment type="caution">
    <text evidence="2">The sequence shown here is derived from an EMBL/GenBank/DDBJ whole genome shotgun (WGS) entry which is preliminary data.</text>
</comment>
<dbReference type="EMBL" id="SLWF01000023">
    <property type="protein sequence ID" value="TCN81494.1"/>
    <property type="molecule type" value="Genomic_DNA"/>
</dbReference>
<reference evidence="2 3" key="1">
    <citation type="submission" date="2019-03" db="EMBL/GenBank/DDBJ databases">
        <title>Freshwater and sediment microbial communities from various areas in North America, analyzing microbe dynamics in response to fracking.</title>
        <authorList>
            <person name="Lamendella R."/>
        </authorList>
    </citation>
    <scope>NUCLEOTIDE SEQUENCE [LARGE SCALE GENOMIC DNA]</scope>
    <source>
        <strain evidence="2 3">74A</strain>
    </source>
</reference>
<evidence type="ECO:0000313" key="3">
    <source>
        <dbReference type="Proteomes" id="UP000294832"/>
    </source>
</evidence>